<dbReference type="RefSeq" id="WP_072958215.1">
    <property type="nucleotide sequence ID" value="NZ_FQUH01000007.1"/>
</dbReference>
<proteinExistence type="predicted"/>
<evidence type="ECO:0000313" key="3">
    <source>
        <dbReference type="Proteomes" id="UP000184159"/>
    </source>
</evidence>
<dbReference type="PANTHER" id="PTHR32305:SF15">
    <property type="entry name" value="PROTEIN RHSA-RELATED"/>
    <property type="match status" value="1"/>
</dbReference>
<accession>A0A1M5A5D8</accession>
<dbReference type="InterPro" id="IPR050708">
    <property type="entry name" value="T6SS_VgrG/RHS"/>
</dbReference>
<feature type="domain" description="HNH/Endo VII superfamily nuclease toxins" evidence="1">
    <location>
        <begin position="139"/>
        <end position="207"/>
    </location>
</feature>
<protein>
    <submittedName>
        <fullName evidence="2">RHS repeat-associated core domain-containing protein</fullName>
    </submittedName>
</protein>
<organism evidence="2 3">
    <name type="scientific">Vibrio gazogenes DSM 21264 = NBRC 103151</name>
    <dbReference type="NCBI Taxonomy" id="1123492"/>
    <lineage>
        <taxon>Bacteria</taxon>
        <taxon>Pseudomonadati</taxon>
        <taxon>Pseudomonadota</taxon>
        <taxon>Gammaproteobacteria</taxon>
        <taxon>Vibrionales</taxon>
        <taxon>Vibrionaceae</taxon>
        <taxon>Vibrio</taxon>
    </lineage>
</organism>
<name>A0A1M5A5D8_VIBGA</name>
<evidence type="ECO:0000313" key="2">
    <source>
        <dbReference type="EMBL" id="SHF25327.1"/>
    </source>
</evidence>
<dbReference type="PANTHER" id="PTHR32305">
    <property type="match status" value="1"/>
</dbReference>
<dbReference type="InterPro" id="IPR028048">
    <property type="entry name" value="Tox-HNH-EHHH"/>
</dbReference>
<dbReference type="Pfam" id="PF15657">
    <property type="entry name" value="Tox-HNH-EHHH"/>
    <property type="match status" value="1"/>
</dbReference>
<reference evidence="3" key="1">
    <citation type="submission" date="2016-11" db="EMBL/GenBank/DDBJ databases">
        <authorList>
            <person name="Varghese N."/>
            <person name="Submissions S."/>
        </authorList>
    </citation>
    <scope>NUCLEOTIDE SEQUENCE [LARGE SCALE GENOMIC DNA]</scope>
    <source>
        <strain evidence="3">DSM 21264</strain>
    </source>
</reference>
<keyword evidence="3" id="KW-1185">Reference proteome</keyword>
<dbReference type="Gene3D" id="2.180.10.10">
    <property type="entry name" value="RHS repeat-associated core"/>
    <property type="match status" value="1"/>
</dbReference>
<dbReference type="InterPro" id="IPR022385">
    <property type="entry name" value="Rhs_assc_core"/>
</dbReference>
<dbReference type="EMBL" id="FQUH01000007">
    <property type="protein sequence ID" value="SHF25327.1"/>
    <property type="molecule type" value="Genomic_DNA"/>
</dbReference>
<dbReference type="AlphaFoldDB" id="A0A1M5A5D8"/>
<gene>
    <name evidence="2" type="ORF">SAMN02745781_01812</name>
</gene>
<dbReference type="Proteomes" id="UP000184159">
    <property type="component" value="Unassembled WGS sequence"/>
</dbReference>
<dbReference type="PRINTS" id="PR00394">
    <property type="entry name" value="RHSPROTEIN"/>
</dbReference>
<sequence length="209" mass="23369">MCSVTDHAGTPQELVREDAANEALTCDLRYQGQIEDKESRLYYNLNRYYDADSGQYLSPDPIGFAGGLRPQGYVHNPMEWVDPLGLAGCQTSRKGAFKQAKRDSGIPVNQTPDKVLNEKTGRMSQYNQVKMTDSSGKSILGEDGQPIWTREYQFTRSDGSKVIIQDHSAGHYFGENGVGDQGSHFNVRPIENTRTGKVSGTLPHYEFRR</sequence>
<evidence type="ECO:0000259" key="1">
    <source>
        <dbReference type="Pfam" id="PF15657"/>
    </source>
</evidence>
<dbReference type="NCBIfam" id="TIGR03696">
    <property type="entry name" value="Rhs_assc_core"/>
    <property type="match status" value="1"/>
</dbReference>